<dbReference type="EMBL" id="GBXM01043630">
    <property type="protein sequence ID" value="JAH64947.1"/>
    <property type="molecule type" value="Transcribed_RNA"/>
</dbReference>
<organism evidence="1">
    <name type="scientific">Anguilla anguilla</name>
    <name type="common">European freshwater eel</name>
    <name type="synonym">Muraena anguilla</name>
    <dbReference type="NCBI Taxonomy" id="7936"/>
    <lineage>
        <taxon>Eukaryota</taxon>
        <taxon>Metazoa</taxon>
        <taxon>Chordata</taxon>
        <taxon>Craniata</taxon>
        <taxon>Vertebrata</taxon>
        <taxon>Euteleostomi</taxon>
        <taxon>Actinopterygii</taxon>
        <taxon>Neopterygii</taxon>
        <taxon>Teleostei</taxon>
        <taxon>Anguilliformes</taxon>
        <taxon>Anguillidae</taxon>
        <taxon>Anguilla</taxon>
    </lineage>
</organism>
<reference evidence="1" key="2">
    <citation type="journal article" date="2015" name="Fish Shellfish Immunol.">
        <title>Early steps in the European eel (Anguilla anguilla)-Vibrio vulnificus interaction in the gills: Role of the RtxA13 toxin.</title>
        <authorList>
            <person name="Callol A."/>
            <person name="Pajuelo D."/>
            <person name="Ebbesson L."/>
            <person name="Teles M."/>
            <person name="MacKenzie S."/>
            <person name="Amaro C."/>
        </authorList>
    </citation>
    <scope>NUCLEOTIDE SEQUENCE</scope>
</reference>
<proteinExistence type="predicted"/>
<accession>A0A0E9UGQ4</accession>
<name>A0A0E9UGQ4_ANGAN</name>
<reference evidence="1" key="1">
    <citation type="submission" date="2014-11" db="EMBL/GenBank/DDBJ databases">
        <authorList>
            <person name="Amaro Gonzalez C."/>
        </authorList>
    </citation>
    <scope>NUCLEOTIDE SEQUENCE</scope>
</reference>
<protein>
    <submittedName>
        <fullName evidence="1">Uncharacterized protein</fullName>
    </submittedName>
</protein>
<dbReference type="AlphaFoldDB" id="A0A0E9UGQ4"/>
<evidence type="ECO:0000313" key="1">
    <source>
        <dbReference type="EMBL" id="JAH64947.1"/>
    </source>
</evidence>
<sequence length="28" mass="3402">MFSWPEHNNVLHNYPFPTTISFLQTHSR</sequence>